<dbReference type="PANTHER" id="PTHR31297">
    <property type="entry name" value="GLUCAN ENDO-1,6-BETA-GLUCOSIDASE B"/>
    <property type="match status" value="1"/>
</dbReference>
<keyword evidence="3" id="KW-0964">Secreted</keyword>
<dbReference type="FunCoup" id="G8YTB0">
    <property type="interactions" value="268"/>
</dbReference>
<comment type="similarity">
    <text evidence="2 12">Belongs to the glycosyl hydrolase 5 (cellulase A) family.</text>
</comment>
<dbReference type="GO" id="GO:0071555">
    <property type="term" value="P:cell wall organization"/>
    <property type="evidence" value="ECO:0007669"/>
    <property type="project" value="UniProtKB-KW"/>
</dbReference>
<evidence type="ECO:0000256" key="4">
    <source>
        <dbReference type="ARBA" id="ARBA00022729"/>
    </source>
</evidence>
<dbReference type="OMA" id="HYKTWIT"/>
<dbReference type="STRING" id="559304.G8YTB0"/>
<feature type="domain" description="Glycoside hydrolase family 5" evidence="14">
    <location>
        <begin position="88"/>
        <end position="307"/>
    </location>
</feature>
<evidence type="ECO:0000256" key="8">
    <source>
        <dbReference type="ARBA" id="ARBA00036824"/>
    </source>
</evidence>
<comment type="subcellular location">
    <subcellularLocation>
        <location evidence="1">Secreted</location>
    </subcellularLocation>
</comment>
<dbReference type="GO" id="GO:0005576">
    <property type="term" value="C:extracellular region"/>
    <property type="evidence" value="ECO:0007669"/>
    <property type="project" value="UniProtKB-SubCell"/>
</dbReference>
<feature type="chain" id="PRO_5003519264" description="Glucan 1,3-beta-glucosidase" evidence="13">
    <location>
        <begin position="18"/>
        <end position="428"/>
    </location>
</feature>
<dbReference type="InterPro" id="IPR018087">
    <property type="entry name" value="Glyco_hydro_5_CS"/>
</dbReference>
<dbReference type="AlphaFoldDB" id="G8YTB0"/>
<evidence type="ECO:0000256" key="9">
    <source>
        <dbReference type="ARBA" id="ARBA00038929"/>
    </source>
</evidence>
<dbReference type="GO" id="GO:0009251">
    <property type="term" value="P:glucan catabolic process"/>
    <property type="evidence" value="ECO:0007669"/>
    <property type="project" value="TreeGrafter"/>
</dbReference>
<dbReference type="GO" id="GO:0004338">
    <property type="term" value="F:glucan exo-1,3-beta-glucosidase activity"/>
    <property type="evidence" value="ECO:0007669"/>
    <property type="project" value="UniProtKB-EC"/>
</dbReference>
<accession>G8YTB0</accession>
<proteinExistence type="inferred from homology"/>
<evidence type="ECO:0000259" key="14">
    <source>
        <dbReference type="Pfam" id="PF00150"/>
    </source>
</evidence>
<keyword evidence="5 12" id="KW-0378">Hydrolase</keyword>
<dbReference type="OrthoDB" id="62120at2759"/>
<dbReference type="InterPro" id="IPR001547">
    <property type="entry name" value="Glyco_hydro_5"/>
</dbReference>
<dbReference type="InParanoid" id="G8YTB0"/>
<evidence type="ECO:0000256" key="11">
    <source>
        <dbReference type="ARBA" id="ARBA00073255"/>
    </source>
</evidence>
<dbReference type="Pfam" id="PF00150">
    <property type="entry name" value="Cellulase"/>
    <property type="match status" value="1"/>
</dbReference>
<keyword evidence="16" id="KW-1185">Reference proteome</keyword>
<dbReference type="PANTHER" id="PTHR31297:SF1">
    <property type="entry name" value="GLUCAN 1,3-BETA-GLUCOSIDASE I_II-RELATED"/>
    <property type="match status" value="1"/>
</dbReference>
<dbReference type="GO" id="GO:0009986">
    <property type="term" value="C:cell surface"/>
    <property type="evidence" value="ECO:0007669"/>
    <property type="project" value="TreeGrafter"/>
</dbReference>
<evidence type="ECO:0000256" key="5">
    <source>
        <dbReference type="ARBA" id="ARBA00022801"/>
    </source>
</evidence>
<keyword evidence="4 13" id="KW-0732">Signal</keyword>
<feature type="signal peptide" evidence="13">
    <location>
        <begin position="1"/>
        <end position="17"/>
    </location>
</feature>
<evidence type="ECO:0000313" key="16">
    <source>
        <dbReference type="Proteomes" id="UP000005222"/>
    </source>
</evidence>
<evidence type="ECO:0000256" key="10">
    <source>
        <dbReference type="ARBA" id="ARBA00041761"/>
    </source>
</evidence>
<evidence type="ECO:0000256" key="6">
    <source>
        <dbReference type="ARBA" id="ARBA00023295"/>
    </source>
</evidence>
<name>G8YTB0_PICSO</name>
<reference evidence="15 16" key="1">
    <citation type="journal article" date="2012" name="G3 (Bethesda)">
        <title>Pichia sorbitophila, an interspecies yeast hybrid reveals early steps of genome resolution following polyploidization.</title>
        <authorList>
            <person name="Leh Louis V."/>
            <person name="Despons L."/>
            <person name="Friedrich A."/>
            <person name="Martin T."/>
            <person name="Durrens P."/>
            <person name="Casaregola S."/>
            <person name="Neuveglise C."/>
            <person name="Fairhead C."/>
            <person name="Marck C."/>
            <person name="Cruz J.A."/>
            <person name="Straub M.L."/>
            <person name="Kugler V."/>
            <person name="Sacerdot C."/>
            <person name="Uzunov Z."/>
            <person name="Thierry A."/>
            <person name="Weiss S."/>
            <person name="Bleykasten C."/>
            <person name="De Montigny J."/>
            <person name="Jacques N."/>
            <person name="Jung P."/>
            <person name="Lemaire M."/>
            <person name="Mallet S."/>
            <person name="Morel G."/>
            <person name="Richard G.F."/>
            <person name="Sarkar A."/>
            <person name="Savel G."/>
            <person name="Schacherer J."/>
            <person name="Seret M.L."/>
            <person name="Talla E."/>
            <person name="Samson G."/>
            <person name="Jubin C."/>
            <person name="Poulain J."/>
            <person name="Vacherie B."/>
            <person name="Barbe V."/>
            <person name="Pelletier E."/>
            <person name="Sherman D.J."/>
            <person name="Westhof E."/>
            <person name="Weissenbach J."/>
            <person name="Baret P.V."/>
            <person name="Wincker P."/>
            <person name="Gaillardin C."/>
            <person name="Dujon B."/>
            <person name="Souciet J.L."/>
        </authorList>
    </citation>
    <scope>NUCLEOTIDE SEQUENCE [LARGE SCALE GENOMIC DNA]</scope>
    <source>
        <strain evidence="16">ATCC MYA-4447 / BCRC 22081 / CBS 7064 / NBRC 10061 / NRRL Y-12695</strain>
    </source>
</reference>
<dbReference type="HOGENOM" id="CLU_004624_0_1_1"/>
<gene>
    <name evidence="15" type="primary">Piso0_000184</name>
    <name evidence="15" type="ORF">GNLVRS01_PISO0B03917g</name>
</gene>
<dbReference type="InterPro" id="IPR017853">
    <property type="entry name" value="GH"/>
</dbReference>
<dbReference type="eggNOG" id="ENOG502QPYU">
    <property type="taxonomic scope" value="Eukaryota"/>
</dbReference>
<dbReference type="Proteomes" id="UP000005222">
    <property type="component" value="Chromosome B"/>
</dbReference>
<protein>
    <recommendedName>
        <fullName evidence="11">Glucan 1,3-beta-glucosidase</fullName>
        <ecNumber evidence="9">3.2.1.58</ecNumber>
    </recommendedName>
    <alternativeName>
        <fullName evidence="10">Exo-1,3-beta-glucanase</fullName>
    </alternativeName>
</protein>
<evidence type="ECO:0000256" key="2">
    <source>
        <dbReference type="ARBA" id="ARBA00005641"/>
    </source>
</evidence>
<evidence type="ECO:0000313" key="15">
    <source>
        <dbReference type="EMBL" id="CCE73161.1"/>
    </source>
</evidence>
<dbReference type="PROSITE" id="PS00659">
    <property type="entry name" value="GLYCOSYL_HYDROL_F5"/>
    <property type="match status" value="1"/>
</dbReference>
<sequence>MQIYVLLITLCLGLAQAADWTLTKNENRVQLMKRNLVYDFSQKGKLRAVNLGGWFVLEPFITPSLFDQWSKPNNDSQVPVDEYHYCEKLGKEVCQQRLEAHWSTWITEDDFKQISDAGMNAVRIPIGYWAYLARDEDPYVQGQDEYLEKALSWAKEYNISVLIDLHGAVGSQNGFDNSGLRDHYDFQKDNNTQLTFEALSKIISKYNVPEYYDVVLGIELLNEPLGSILNMDDLKQYYTEGYDKIRESGSVQNVVIHDAFQQSGYWNDFLDLPAWNAIVDHHHYEVFSPEALEKSIDQHIQTACGWGRNSTQEYHWNFVGEWSAALTDCARWLNGVGKGARYSGDLDNSPYIDSCSKYLDYSSWPSWYKTNVRKFVEAQLDAYELSAGWIFWTWKTEDAVEWSMQRLLAGGFFPQPLSDRQYPNQCGF</sequence>
<evidence type="ECO:0000256" key="13">
    <source>
        <dbReference type="SAM" id="SignalP"/>
    </source>
</evidence>
<dbReference type="EC" id="3.2.1.58" evidence="9"/>
<dbReference type="SUPFAM" id="SSF51445">
    <property type="entry name" value="(Trans)glycosidases"/>
    <property type="match status" value="1"/>
</dbReference>
<evidence type="ECO:0000256" key="3">
    <source>
        <dbReference type="ARBA" id="ARBA00022525"/>
    </source>
</evidence>
<dbReference type="InterPro" id="IPR050386">
    <property type="entry name" value="Glycosyl_hydrolase_5"/>
</dbReference>
<dbReference type="FunFam" id="3.20.20.80:FF:000033">
    <property type="entry name" value="Glucan 1,3-beta-glucosidase A"/>
    <property type="match status" value="1"/>
</dbReference>
<dbReference type="Gene3D" id="3.20.20.80">
    <property type="entry name" value="Glycosidases"/>
    <property type="match status" value="1"/>
</dbReference>
<keyword evidence="6 12" id="KW-0326">Glycosidase</keyword>
<evidence type="ECO:0000256" key="12">
    <source>
        <dbReference type="RuleBase" id="RU361153"/>
    </source>
</evidence>
<evidence type="ECO:0000256" key="1">
    <source>
        <dbReference type="ARBA" id="ARBA00004613"/>
    </source>
</evidence>
<evidence type="ECO:0000256" key="7">
    <source>
        <dbReference type="ARBA" id="ARBA00023316"/>
    </source>
</evidence>
<dbReference type="EMBL" id="FO082058">
    <property type="protein sequence ID" value="CCE73161.1"/>
    <property type="molecule type" value="Genomic_DNA"/>
</dbReference>
<keyword evidence="7" id="KW-0961">Cell wall biogenesis/degradation</keyword>
<organism evidence="15 16">
    <name type="scientific">Pichia sorbitophila (strain ATCC MYA-4447 / BCRC 22081 / CBS 7064 / NBRC 10061 / NRRL Y-12695)</name>
    <name type="common">Hybrid yeast</name>
    <dbReference type="NCBI Taxonomy" id="559304"/>
    <lineage>
        <taxon>Eukaryota</taxon>
        <taxon>Fungi</taxon>
        <taxon>Dikarya</taxon>
        <taxon>Ascomycota</taxon>
        <taxon>Saccharomycotina</taxon>
        <taxon>Pichiomycetes</taxon>
        <taxon>Debaryomycetaceae</taxon>
        <taxon>Millerozyma</taxon>
    </lineage>
</organism>
<comment type="catalytic activity">
    <reaction evidence="8">
        <text>Successive hydrolysis of beta-D-glucose units from the non-reducing ends of (1-&gt;3)-beta-D-glucans, releasing alpha-glucose.</text>
        <dbReference type="EC" id="3.2.1.58"/>
    </reaction>
</comment>